<dbReference type="eggNOG" id="COG0697">
    <property type="taxonomic scope" value="Bacteria"/>
</dbReference>
<reference evidence="3 4" key="1">
    <citation type="submission" date="2007-06" db="EMBL/GenBank/DDBJ databases">
        <authorList>
            <person name="Shimkets L."/>
            <person name="Ferriera S."/>
            <person name="Johnson J."/>
            <person name="Kravitz S."/>
            <person name="Beeson K."/>
            <person name="Sutton G."/>
            <person name="Rogers Y.-H."/>
            <person name="Friedman R."/>
            <person name="Frazier M."/>
            <person name="Venter J.C."/>
        </authorList>
    </citation>
    <scope>NUCLEOTIDE SEQUENCE [LARGE SCALE GENOMIC DNA]</scope>
    <source>
        <strain evidence="3 4">SIR-1</strain>
    </source>
</reference>
<proteinExistence type="predicted"/>
<feature type="transmembrane region" description="Helical" evidence="1">
    <location>
        <begin position="17"/>
        <end position="35"/>
    </location>
</feature>
<comment type="caution">
    <text evidence="3">The sequence shown here is derived from an EMBL/GenBank/DDBJ whole genome shotgun (WGS) entry which is preliminary data.</text>
</comment>
<feature type="transmembrane region" description="Helical" evidence="1">
    <location>
        <begin position="289"/>
        <end position="306"/>
    </location>
</feature>
<dbReference type="AlphaFoldDB" id="A6G284"/>
<organism evidence="3 4">
    <name type="scientific">Plesiocystis pacifica SIR-1</name>
    <dbReference type="NCBI Taxonomy" id="391625"/>
    <lineage>
        <taxon>Bacteria</taxon>
        <taxon>Pseudomonadati</taxon>
        <taxon>Myxococcota</taxon>
        <taxon>Polyangia</taxon>
        <taxon>Nannocystales</taxon>
        <taxon>Nannocystaceae</taxon>
        <taxon>Plesiocystis</taxon>
    </lineage>
</organism>
<dbReference type="EMBL" id="ABCS01000014">
    <property type="protein sequence ID" value="EDM80053.1"/>
    <property type="molecule type" value="Genomic_DNA"/>
</dbReference>
<dbReference type="RefSeq" id="WP_006970833.1">
    <property type="nucleotide sequence ID" value="NZ_ABCS01000014.1"/>
</dbReference>
<sequence length="316" mass="32455">MPASPHPEPRADVDGRLIAGMIAAVLAISTAAPAIRLAEPLGSEAVACVRVTITGLGLMLFAWPSTRAAAKALAAAPRERRLTVLAGLCLAAHFATWIASLSLTSVVRSVALVSTQPLWAGLIARAMGERVPTRLYLGSLVALVGTVVMVAEPGAGLGESGAWAWLGDGLALIGAMTAAVYLALGRKIHEGLGEALPVEGYFVLVNVVAGLSLWSFALLRGADFQPTGVAWQDWSAILWLGLVPGLVGHGLLNWAVRRVPVHTVSLATLLEPVGAAIIAWLLLGEGVGVREAVGGLILLGGVGLGLPRVGGESARD</sequence>
<feature type="transmembrane region" description="Helical" evidence="1">
    <location>
        <begin position="82"/>
        <end position="100"/>
    </location>
</feature>
<dbReference type="Proteomes" id="UP000005801">
    <property type="component" value="Unassembled WGS sequence"/>
</dbReference>
<dbReference type="InterPro" id="IPR000620">
    <property type="entry name" value="EamA_dom"/>
</dbReference>
<evidence type="ECO:0000256" key="1">
    <source>
        <dbReference type="SAM" id="Phobius"/>
    </source>
</evidence>
<dbReference type="Pfam" id="PF00892">
    <property type="entry name" value="EamA"/>
    <property type="match status" value="2"/>
</dbReference>
<accession>A6G284</accession>
<keyword evidence="1" id="KW-0472">Membrane</keyword>
<feature type="transmembrane region" description="Helical" evidence="1">
    <location>
        <begin position="41"/>
        <end position="61"/>
    </location>
</feature>
<evidence type="ECO:0000313" key="3">
    <source>
        <dbReference type="EMBL" id="EDM80053.1"/>
    </source>
</evidence>
<feature type="transmembrane region" description="Helical" evidence="1">
    <location>
        <begin position="135"/>
        <end position="151"/>
    </location>
</feature>
<dbReference type="GO" id="GO:0016020">
    <property type="term" value="C:membrane"/>
    <property type="evidence" value="ECO:0007669"/>
    <property type="project" value="InterPro"/>
</dbReference>
<feature type="domain" description="EamA" evidence="2">
    <location>
        <begin position="20"/>
        <end position="150"/>
    </location>
</feature>
<dbReference type="InterPro" id="IPR037185">
    <property type="entry name" value="EmrE-like"/>
</dbReference>
<name>A6G284_9BACT</name>
<dbReference type="STRING" id="391625.PPSIR1_20539"/>
<keyword evidence="4" id="KW-1185">Reference proteome</keyword>
<feature type="transmembrane region" description="Helical" evidence="1">
    <location>
        <begin position="163"/>
        <end position="184"/>
    </location>
</feature>
<gene>
    <name evidence="3" type="ORF">PPSIR1_20539</name>
</gene>
<dbReference type="PANTHER" id="PTHR22911">
    <property type="entry name" value="ACYL-MALONYL CONDENSING ENZYME-RELATED"/>
    <property type="match status" value="1"/>
</dbReference>
<feature type="transmembrane region" description="Helical" evidence="1">
    <location>
        <begin position="236"/>
        <end position="256"/>
    </location>
</feature>
<evidence type="ECO:0000313" key="4">
    <source>
        <dbReference type="Proteomes" id="UP000005801"/>
    </source>
</evidence>
<dbReference type="PANTHER" id="PTHR22911:SF76">
    <property type="entry name" value="EAMA DOMAIN-CONTAINING PROTEIN"/>
    <property type="match status" value="1"/>
</dbReference>
<evidence type="ECO:0000259" key="2">
    <source>
        <dbReference type="Pfam" id="PF00892"/>
    </source>
</evidence>
<feature type="transmembrane region" description="Helical" evidence="1">
    <location>
        <begin position="263"/>
        <end position="283"/>
    </location>
</feature>
<protein>
    <recommendedName>
        <fullName evidence="2">EamA domain-containing protein</fullName>
    </recommendedName>
</protein>
<keyword evidence="1" id="KW-0812">Transmembrane</keyword>
<dbReference type="SUPFAM" id="SSF103481">
    <property type="entry name" value="Multidrug resistance efflux transporter EmrE"/>
    <property type="match status" value="2"/>
</dbReference>
<feature type="transmembrane region" description="Helical" evidence="1">
    <location>
        <begin position="196"/>
        <end position="216"/>
    </location>
</feature>
<feature type="domain" description="EamA" evidence="2">
    <location>
        <begin position="166"/>
        <end position="303"/>
    </location>
</feature>
<keyword evidence="1" id="KW-1133">Transmembrane helix</keyword>
<dbReference type="OrthoDB" id="9790852at2"/>